<reference evidence="2 3" key="2">
    <citation type="journal article" date="2016" name="Genome Announc.">
        <title>Draft Genome Sequence of Oceanobacillus picturae Heshi-B3, Isolated from Fermented Rice Bran in a Traditional Japanese Seafood Dish.</title>
        <authorList>
            <person name="Akuzawa S."/>
            <person name="Nagaoka J."/>
            <person name="Kanekatsu M."/>
            <person name="Kanesaki Y."/>
            <person name="Suzuki T."/>
        </authorList>
    </citation>
    <scope>NUCLEOTIDE SEQUENCE [LARGE SCALE GENOMIC DNA]</scope>
    <source>
        <strain evidence="2 3">Heshi-B3</strain>
    </source>
</reference>
<accession>A0A0U9HBW7</accession>
<dbReference type="GO" id="GO:0016740">
    <property type="term" value="F:transferase activity"/>
    <property type="evidence" value="ECO:0007669"/>
    <property type="project" value="UniProtKB-KW"/>
</dbReference>
<dbReference type="AlphaFoldDB" id="A0A0U9HBW7"/>
<dbReference type="Gene3D" id="3.10.450.50">
    <property type="match status" value="1"/>
</dbReference>
<dbReference type="InterPro" id="IPR011944">
    <property type="entry name" value="Steroid_delta5-4_isomerase"/>
</dbReference>
<dbReference type="SUPFAM" id="SSF54427">
    <property type="entry name" value="NTF2-like"/>
    <property type="match status" value="1"/>
</dbReference>
<dbReference type="Pfam" id="PF13474">
    <property type="entry name" value="SnoaL_3"/>
    <property type="match status" value="1"/>
</dbReference>
<organism evidence="2 3">
    <name type="scientific">Oceanobacillus picturae</name>
    <dbReference type="NCBI Taxonomy" id="171693"/>
    <lineage>
        <taxon>Bacteria</taxon>
        <taxon>Bacillati</taxon>
        <taxon>Bacillota</taxon>
        <taxon>Bacilli</taxon>
        <taxon>Bacillales</taxon>
        <taxon>Bacillaceae</taxon>
        <taxon>Oceanobacillus</taxon>
    </lineage>
</organism>
<dbReference type="InterPro" id="IPR037401">
    <property type="entry name" value="SnoaL-like"/>
</dbReference>
<proteinExistence type="predicted"/>
<dbReference type="Proteomes" id="UP000052946">
    <property type="component" value="Unassembled WGS sequence"/>
</dbReference>
<sequence length="149" mass="16643">MNSSFQDEIKSLYQIIIDTWNNRDAEGMAAQFAVQGVQIGFDGSKVIGREEILSHLEPIFENHPTAPFITKVKDIRALGAEAAILHAIAGMIPPEKTEIEPSVNAHQTLVAVKKNNAWQIELFQNTPAQFHGRPELVEQMTNELNQLIK</sequence>
<dbReference type="EMBL" id="BBXV01000050">
    <property type="protein sequence ID" value="GAQ19568.1"/>
    <property type="molecule type" value="Genomic_DNA"/>
</dbReference>
<comment type="caution">
    <text evidence="2">The sequence shown here is derived from an EMBL/GenBank/DDBJ whole genome shotgun (WGS) entry which is preliminary data.</text>
</comment>
<protein>
    <submittedName>
        <fullName evidence="2">Methionyl-tRNA formyltransferase</fullName>
    </submittedName>
</protein>
<dbReference type="OrthoDB" id="9803476at2"/>
<dbReference type="NCBIfam" id="TIGR02246">
    <property type="entry name" value="SgcJ/EcaC family oxidoreductase"/>
    <property type="match status" value="1"/>
</dbReference>
<dbReference type="InterPro" id="IPR032710">
    <property type="entry name" value="NTF2-like_dom_sf"/>
</dbReference>
<name>A0A0U9HBW7_9BACI</name>
<evidence type="ECO:0000259" key="1">
    <source>
        <dbReference type="Pfam" id="PF13474"/>
    </source>
</evidence>
<evidence type="ECO:0000313" key="2">
    <source>
        <dbReference type="EMBL" id="GAQ19568.1"/>
    </source>
</evidence>
<feature type="domain" description="SnoaL-like" evidence="1">
    <location>
        <begin position="9"/>
        <end position="121"/>
    </location>
</feature>
<dbReference type="RefSeq" id="WP_058951178.1">
    <property type="nucleotide sequence ID" value="NZ_BBXV01000050.1"/>
</dbReference>
<reference evidence="3" key="1">
    <citation type="submission" date="2015-07" db="EMBL/GenBank/DDBJ databases">
        <title>Draft Genome Sequence of Oceanobacillus picturae Heshi-B3 that Was Isolated from Fermented Rice Bran with Aging Salted Mackerel, Which Was Named Heshiko as Traditional Fermented Seafood in Japan.</title>
        <authorList>
            <person name="Akuzawa S."/>
            <person name="Nakagawa J."/>
            <person name="Kanekatsu T."/>
            <person name="Kanesaki Y."/>
            <person name="Suzuki T."/>
        </authorList>
    </citation>
    <scope>NUCLEOTIDE SEQUENCE [LARGE SCALE GENOMIC DNA]</scope>
    <source>
        <strain evidence="3">Heshi-B3</strain>
    </source>
</reference>
<keyword evidence="2" id="KW-0808">Transferase</keyword>
<gene>
    <name evidence="2" type="ORF">OPHB3_3540</name>
</gene>
<evidence type="ECO:0000313" key="3">
    <source>
        <dbReference type="Proteomes" id="UP000052946"/>
    </source>
</evidence>